<evidence type="ECO:0000313" key="7">
    <source>
        <dbReference type="Proteomes" id="UP000663827"/>
    </source>
</evidence>
<dbReference type="PANTHER" id="PTHR47981:SF20">
    <property type="entry name" value="RAS-RELATED PROTEIN RAB-7A"/>
    <property type="match status" value="1"/>
</dbReference>
<dbReference type="AlphaFoldDB" id="A0A8H3EE47"/>
<gene>
    <name evidence="6" type="ORF">RDB_LOCUS184823</name>
</gene>
<dbReference type="SUPFAM" id="SSF52540">
    <property type="entry name" value="P-loop containing nucleoside triphosphate hydrolases"/>
    <property type="match status" value="1"/>
</dbReference>
<dbReference type="GO" id="GO:0032889">
    <property type="term" value="P:regulation of vacuole fusion, non-autophagic"/>
    <property type="evidence" value="ECO:0007669"/>
    <property type="project" value="TreeGrafter"/>
</dbReference>
<evidence type="ECO:0000256" key="2">
    <source>
        <dbReference type="ARBA" id="ARBA00022741"/>
    </source>
</evidence>
<dbReference type="GO" id="GO:0005770">
    <property type="term" value="C:late endosome"/>
    <property type="evidence" value="ECO:0007669"/>
    <property type="project" value="TreeGrafter"/>
</dbReference>
<dbReference type="InterPro" id="IPR001806">
    <property type="entry name" value="Small_GTPase"/>
</dbReference>
<name>A0A8H3EE47_9AGAM</name>
<dbReference type="Gene3D" id="3.40.50.300">
    <property type="entry name" value="P-loop containing nucleotide triphosphate hydrolases"/>
    <property type="match status" value="1"/>
</dbReference>
<protein>
    <submittedName>
        <fullName evidence="6">Uncharacterized protein</fullName>
    </submittedName>
</protein>
<proteinExistence type="inferred from homology"/>
<dbReference type="PROSITE" id="PS51421">
    <property type="entry name" value="RAS"/>
    <property type="match status" value="1"/>
</dbReference>
<dbReference type="SMART" id="SM00173">
    <property type="entry name" value="RAS"/>
    <property type="match status" value="1"/>
</dbReference>
<dbReference type="FunFam" id="3.40.50.300:FF:001447">
    <property type="entry name" value="Ras-related protein Rab-1B"/>
    <property type="match status" value="1"/>
</dbReference>
<feature type="region of interest" description="Disordered" evidence="5">
    <location>
        <begin position="138"/>
        <end position="167"/>
    </location>
</feature>
<dbReference type="EMBL" id="CAJNJQ010006520">
    <property type="protein sequence ID" value="CAE7230380.1"/>
    <property type="molecule type" value="Genomic_DNA"/>
</dbReference>
<reference evidence="6" key="1">
    <citation type="submission" date="2021-01" db="EMBL/GenBank/DDBJ databases">
        <authorList>
            <person name="Kaushik A."/>
        </authorList>
    </citation>
    <scope>NUCLEOTIDE SEQUENCE</scope>
    <source>
        <strain evidence="6">AG5</strain>
    </source>
</reference>
<keyword evidence="3" id="KW-0342">GTP-binding</keyword>
<evidence type="ECO:0000256" key="3">
    <source>
        <dbReference type="ARBA" id="ARBA00023134"/>
    </source>
</evidence>
<feature type="compositionally biased region" description="Basic and acidic residues" evidence="5">
    <location>
        <begin position="138"/>
        <end position="158"/>
    </location>
</feature>
<dbReference type="GO" id="GO:0003924">
    <property type="term" value="F:GTPase activity"/>
    <property type="evidence" value="ECO:0007669"/>
    <property type="project" value="InterPro"/>
</dbReference>
<keyword evidence="4" id="KW-0636">Prenylation</keyword>
<keyword evidence="2" id="KW-0547">Nucleotide-binding</keyword>
<evidence type="ECO:0000256" key="1">
    <source>
        <dbReference type="ARBA" id="ARBA00006270"/>
    </source>
</evidence>
<dbReference type="PANTHER" id="PTHR47981">
    <property type="entry name" value="RAB FAMILY"/>
    <property type="match status" value="1"/>
</dbReference>
<evidence type="ECO:0000256" key="4">
    <source>
        <dbReference type="ARBA" id="ARBA00023289"/>
    </source>
</evidence>
<comment type="caution">
    <text evidence="6">The sequence shown here is derived from an EMBL/GenBank/DDBJ whole genome shotgun (WGS) entry which is preliminary data.</text>
</comment>
<dbReference type="GO" id="GO:0005525">
    <property type="term" value="F:GTP binding"/>
    <property type="evidence" value="ECO:0007669"/>
    <property type="project" value="UniProtKB-KW"/>
</dbReference>
<dbReference type="SMART" id="SM00175">
    <property type="entry name" value="RAB"/>
    <property type="match status" value="1"/>
</dbReference>
<dbReference type="CDD" id="cd00154">
    <property type="entry name" value="Rab"/>
    <property type="match status" value="1"/>
</dbReference>
<dbReference type="InterPro" id="IPR027417">
    <property type="entry name" value="P-loop_NTPase"/>
</dbReference>
<sequence>MSAVGTPHTIKLVIIGDSGVGKSCFRNQYITGRFSTAYRATIGADFIAKRLPHHSKPEQGVVLQIWDTAGQERFSALSSAFFRGADAAIFMFDATRPDSVAELRRWWNQFVVKCPVFEGSEANFCAVFVGNKVDLLPDQERHTNGSSSAEDRAQRRGEPNGGDPPITDTLVRRFLQDLIPTKPDSAPAQASSKRRTIHIDDLSEGSFLPAPEDEATIKPVQRPDSFQEDVIAESPQFPVVGYESLETGPKLFWSSARTGEGVSPVFEYVACRVVQRREWEESRLGFDEGIEEGDGPTAMRLREDWGKGNLSLLTGVGLFLGSIVLVRNFGDLLIPA</sequence>
<keyword evidence="4" id="KW-0449">Lipoprotein</keyword>
<dbReference type="Proteomes" id="UP000663827">
    <property type="component" value="Unassembled WGS sequence"/>
</dbReference>
<dbReference type="PROSITE" id="PS51419">
    <property type="entry name" value="RAB"/>
    <property type="match status" value="1"/>
</dbReference>
<evidence type="ECO:0000256" key="5">
    <source>
        <dbReference type="SAM" id="MobiDB-lite"/>
    </source>
</evidence>
<evidence type="ECO:0000313" key="6">
    <source>
        <dbReference type="EMBL" id="CAE7230380.1"/>
    </source>
</evidence>
<accession>A0A8H3EE47</accession>
<dbReference type="PRINTS" id="PR00449">
    <property type="entry name" value="RASTRNSFRMNG"/>
</dbReference>
<dbReference type="SMART" id="SM00176">
    <property type="entry name" value="RAN"/>
    <property type="match status" value="1"/>
</dbReference>
<dbReference type="Pfam" id="PF00071">
    <property type="entry name" value="Ras"/>
    <property type="match status" value="1"/>
</dbReference>
<dbReference type="InterPro" id="IPR005225">
    <property type="entry name" value="Small_GTP-bd"/>
</dbReference>
<dbReference type="SMART" id="SM00174">
    <property type="entry name" value="RHO"/>
    <property type="match status" value="1"/>
</dbReference>
<comment type="similarity">
    <text evidence="1">Belongs to the small GTPase superfamily. Rab family.</text>
</comment>
<organism evidence="6 7">
    <name type="scientific">Rhizoctonia solani</name>
    <dbReference type="NCBI Taxonomy" id="456999"/>
    <lineage>
        <taxon>Eukaryota</taxon>
        <taxon>Fungi</taxon>
        <taxon>Dikarya</taxon>
        <taxon>Basidiomycota</taxon>
        <taxon>Agaricomycotina</taxon>
        <taxon>Agaricomycetes</taxon>
        <taxon>Cantharellales</taxon>
        <taxon>Ceratobasidiaceae</taxon>
        <taxon>Rhizoctonia</taxon>
    </lineage>
</organism>
<dbReference type="GO" id="GO:0000329">
    <property type="term" value="C:fungal-type vacuole membrane"/>
    <property type="evidence" value="ECO:0007669"/>
    <property type="project" value="TreeGrafter"/>
</dbReference>
<dbReference type="NCBIfam" id="TIGR00231">
    <property type="entry name" value="small_GTP"/>
    <property type="match status" value="1"/>
</dbReference>